<organism evidence="1 2">
    <name type="scientific">Strongyloides papillosus</name>
    <name type="common">Intestinal threadworm</name>
    <dbReference type="NCBI Taxonomy" id="174720"/>
    <lineage>
        <taxon>Eukaryota</taxon>
        <taxon>Metazoa</taxon>
        <taxon>Ecdysozoa</taxon>
        <taxon>Nematoda</taxon>
        <taxon>Chromadorea</taxon>
        <taxon>Rhabditida</taxon>
        <taxon>Tylenchina</taxon>
        <taxon>Panagrolaimomorpha</taxon>
        <taxon>Strongyloidoidea</taxon>
        <taxon>Strongyloididae</taxon>
        <taxon>Strongyloides</taxon>
    </lineage>
</organism>
<protein>
    <submittedName>
        <fullName evidence="2">DUF4283 domain-containing protein</fullName>
    </submittedName>
</protein>
<keyword evidence="1" id="KW-1185">Reference proteome</keyword>
<evidence type="ECO:0000313" key="2">
    <source>
        <dbReference type="WBParaSite" id="SPAL_0001414150.1"/>
    </source>
</evidence>
<dbReference type="WBParaSite" id="SPAL_0001414150.1">
    <property type="protein sequence ID" value="SPAL_0001414150.1"/>
    <property type="gene ID" value="SPAL_0001414150"/>
</dbReference>
<name>A0A0N5C886_STREA</name>
<reference evidence="2" key="1">
    <citation type="submission" date="2017-02" db="UniProtKB">
        <authorList>
            <consortium name="WormBaseParasite"/>
        </authorList>
    </citation>
    <scope>IDENTIFICATION</scope>
</reference>
<proteinExistence type="predicted"/>
<evidence type="ECO:0000313" key="1">
    <source>
        <dbReference type="Proteomes" id="UP000046392"/>
    </source>
</evidence>
<dbReference type="AlphaFoldDB" id="A0A0N5C886"/>
<accession>A0A0N5C886</accession>
<sequence>MIVFCQEVDINFLAFYLQHRFITFPLVPKFVQAFSQQWWNQKKDRMYTFTVGFKKTKKKDIFHLITDKEVVVVILEQNIGRMEP</sequence>
<dbReference type="Proteomes" id="UP000046392">
    <property type="component" value="Unplaced"/>
</dbReference>